<geneLocation type="plastid" evidence="8"/>
<dbReference type="GO" id="GO:0003735">
    <property type="term" value="F:structural constituent of ribosome"/>
    <property type="evidence" value="ECO:0007669"/>
    <property type="project" value="InterPro"/>
</dbReference>
<evidence type="ECO:0000256" key="6">
    <source>
        <dbReference type="ARBA" id="ARBA00035260"/>
    </source>
</evidence>
<dbReference type="InterPro" id="IPR018102">
    <property type="entry name" value="Ribosomal_uS11_CS"/>
</dbReference>
<dbReference type="SUPFAM" id="SSF53137">
    <property type="entry name" value="Translational machinery components"/>
    <property type="match status" value="1"/>
</dbReference>
<dbReference type="GO" id="GO:1990904">
    <property type="term" value="C:ribonucleoprotein complex"/>
    <property type="evidence" value="ECO:0007669"/>
    <property type="project" value="UniProtKB-KW"/>
</dbReference>
<dbReference type="Pfam" id="PF00411">
    <property type="entry name" value="Ribosomal_S11"/>
    <property type="match status" value="1"/>
</dbReference>
<keyword evidence="3" id="KW-0694">RNA-binding</keyword>
<dbReference type="InterPro" id="IPR019981">
    <property type="entry name" value="Ribosomal_uS11_bac-type"/>
</dbReference>
<evidence type="ECO:0000256" key="2">
    <source>
        <dbReference type="ARBA" id="ARBA00022730"/>
    </source>
</evidence>
<proteinExistence type="inferred from homology"/>
<dbReference type="PANTHER" id="PTHR11759">
    <property type="entry name" value="40S RIBOSOMAL PROTEIN S14/30S RIBOSOMAL PROTEIN S11"/>
    <property type="match status" value="1"/>
</dbReference>
<dbReference type="NCBIfam" id="NF003698">
    <property type="entry name" value="PRK05309.1"/>
    <property type="match status" value="1"/>
</dbReference>
<gene>
    <name evidence="8" type="primary">rps11</name>
    <name evidence="8" type="ORF">CryM1634B_p048</name>
</gene>
<dbReference type="PIRSF" id="PIRSF002131">
    <property type="entry name" value="Ribosomal_S11"/>
    <property type="match status" value="1"/>
</dbReference>
<dbReference type="EMBL" id="LC484193">
    <property type="protein sequence ID" value="BBK20480.1"/>
    <property type="molecule type" value="Genomic_DNA"/>
</dbReference>
<keyword evidence="2" id="KW-0699">rRNA-binding</keyword>
<dbReference type="PROSITE" id="PS00054">
    <property type="entry name" value="RIBOSOMAL_S11"/>
    <property type="match status" value="1"/>
</dbReference>
<evidence type="ECO:0000256" key="7">
    <source>
        <dbReference type="RuleBase" id="RU003629"/>
    </source>
</evidence>
<reference evidence="8" key="1">
    <citation type="journal article" date="2020" name="Genome Biol. Evol.">
        <title>Comparative plastid genomics of Cryptomonas species reveals fine-scale genomic responses to loss of photosynthesis.</title>
        <authorList>
            <person name="Tanifuji G."/>
            <person name="Kamikawa R."/>
            <person name="Moore C.E."/>
            <person name="Mills T."/>
            <person name="Onodera N.T."/>
            <person name="Kashiyama Y."/>
            <person name="Archibald J.M."/>
            <person name="Inagaki Y."/>
            <person name="Hashimoto T."/>
        </authorList>
    </citation>
    <scope>NUCLEOTIDE SEQUENCE</scope>
    <source>
        <strain evidence="8">CCAC 1634 B</strain>
    </source>
</reference>
<dbReference type="InterPro" id="IPR036967">
    <property type="entry name" value="Ribosomal_uS11_sf"/>
</dbReference>
<evidence type="ECO:0000256" key="1">
    <source>
        <dbReference type="ARBA" id="ARBA00006194"/>
    </source>
</evidence>
<organism evidence="8">
    <name type="scientific">Cryptomonas sp. CCAC 1634B</name>
    <dbReference type="NCBI Taxonomy" id="2051848"/>
    <lineage>
        <taxon>Eukaryota</taxon>
        <taxon>Cryptophyceae</taxon>
        <taxon>Cryptomonadales</taxon>
        <taxon>Cryptomonadaceae</taxon>
        <taxon>Cryptomonas</taxon>
    </lineage>
</organism>
<dbReference type="GO" id="GO:0019843">
    <property type="term" value="F:rRNA binding"/>
    <property type="evidence" value="ECO:0007669"/>
    <property type="project" value="UniProtKB-KW"/>
</dbReference>
<dbReference type="GO" id="GO:0006412">
    <property type="term" value="P:translation"/>
    <property type="evidence" value="ECO:0007669"/>
    <property type="project" value="InterPro"/>
</dbReference>
<accession>A0A679CB10</accession>
<evidence type="ECO:0000256" key="5">
    <source>
        <dbReference type="ARBA" id="ARBA00023274"/>
    </source>
</evidence>
<keyword evidence="4 7" id="KW-0689">Ribosomal protein</keyword>
<protein>
    <recommendedName>
        <fullName evidence="6">Small ribosomal subunit protein uS11c</fullName>
    </recommendedName>
</protein>
<keyword evidence="8" id="KW-0934">Plastid</keyword>
<dbReference type="AlphaFoldDB" id="A0A679CB10"/>
<sequence>MVVHKHSFTTKKLKKITPNVVIHIQSTFSNTILTVSSLLGETLAWSSAGSIGFKGTKKGTPFAAQVAGEKVCKTALILGAKTATVVVCGPGAGRESAIRAIQTSGVEITSIRDVTPTPHNGCRPRKKRRI</sequence>
<dbReference type="InterPro" id="IPR001971">
    <property type="entry name" value="Ribosomal_uS11"/>
</dbReference>
<name>A0A679CB10_9CRYP</name>
<evidence type="ECO:0000313" key="8">
    <source>
        <dbReference type="EMBL" id="BBK20480.1"/>
    </source>
</evidence>
<keyword evidence="5 7" id="KW-0687">Ribonucleoprotein</keyword>
<comment type="similarity">
    <text evidence="1 7">Belongs to the universal ribosomal protein uS11 family.</text>
</comment>
<evidence type="ECO:0000256" key="3">
    <source>
        <dbReference type="ARBA" id="ARBA00022884"/>
    </source>
</evidence>
<dbReference type="NCBIfam" id="TIGR03632">
    <property type="entry name" value="uS11_bact"/>
    <property type="match status" value="1"/>
</dbReference>
<evidence type="ECO:0000256" key="4">
    <source>
        <dbReference type="ARBA" id="ARBA00022980"/>
    </source>
</evidence>
<dbReference type="HAMAP" id="MF_01310">
    <property type="entry name" value="Ribosomal_uS11"/>
    <property type="match status" value="1"/>
</dbReference>
<dbReference type="Gene3D" id="3.30.420.80">
    <property type="entry name" value="Ribosomal protein S11"/>
    <property type="match status" value="1"/>
</dbReference>
<dbReference type="GO" id="GO:0005840">
    <property type="term" value="C:ribosome"/>
    <property type="evidence" value="ECO:0007669"/>
    <property type="project" value="UniProtKB-KW"/>
</dbReference>